<organism evidence="3 4">
    <name type="scientific">Streptomyces desertarenae</name>
    <dbReference type="NCBI Taxonomy" id="2666184"/>
    <lineage>
        <taxon>Bacteria</taxon>
        <taxon>Bacillati</taxon>
        <taxon>Actinomycetota</taxon>
        <taxon>Actinomycetes</taxon>
        <taxon>Kitasatosporales</taxon>
        <taxon>Streptomycetaceae</taxon>
        <taxon>Streptomyces</taxon>
    </lineage>
</organism>
<evidence type="ECO:0000313" key="4">
    <source>
        <dbReference type="Proteomes" id="UP001597365"/>
    </source>
</evidence>
<dbReference type="EMBL" id="JBHUFU010000016">
    <property type="protein sequence ID" value="MFD1832544.1"/>
    <property type="molecule type" value="Genomic_DNA"/>
</dbReference>
<evidence type="ECO:0000313" key="3">
    <source>
        <dbReference type="EMBL" id="MFD1832544.1"/>
    </source>
</evidence>
<protein>
    <submittedName>
        <fullName evidence="3">Transposase family protein</fullName>
    </submittedName>
</protein>
<evidence type="ECO:0000256" key="1">
    <source>
        <dbReference type="SAM" id="MobiDB-lite"/>
    </source>
</evidence>
<dbReference type="RefSeq" id="WP_380903552.1">
    <property type="nucleotide sequence ID" value="NZ_JBHUFU010000016.1"/>
</dbReference>
<proteinExistence type="predicted"/>
<gene>
    <name evidence="3" type="ORF">ACFSJS_23280</name>
</gene>
<feature type="compositionally biased region" description="Polar residues" evidence="1">
    <location>
        <begin position="233"/>
        <end position="245"/>
    </location>
</feature>
<keyword evidence="4" id="KW-1185">Reference proteome</keyword>
<feature type="compositionally biased region" description="Basic and acidic residues" evidence="1">
    <location>
        <begin position="214"/>
        <end position="232"/>
    </location>
</feature>
<reference evidence="4" key="1">
    <citation type="journal article" date="2019" name="Int. J. Syst. Evol. Microbiol.">
        <title>The Global Catalogue of Microorganisms (GCM) 10K type strain sequencing project: providing services to taxonomists for standard genome sequencing and annotation.</title>
        <authorList>
            <consortium name="The Broad Institute Genomics Platform"/>
            <consortium name="The Broad Institute Genome Sequencing Center for Infectious Disease"/>
            <person name="Wu L."/>
            <person name="Ma J."/>
        </authorList>
    </citation>
    <scope>NUCLEOTIDE SEQUENCE [LARGE SCALE GENOMIC DNA]</scope>
    <source>
        <strain evidence="4">CGMCC 4.7455</strain>
    </source>
</reference>
<comment type="caution">
    <text evidence="3">The sequence shown here is derived from an EMBL/GenBank/DDBJ whole genome shotgun (WGS) entry which is preliminary data.</text>
</comment>
<name>A0ABW4PP71_9ACTN</name>
<dbReference type="InterPro" id="IPR027805">
    <property type="entry name" value="Transposase_HTH_dom"/>
</dbReference>
<feature type="domain" description="Transposase Helix-turn-helix" evidence="2">
    <location>
        <begin position="7"/>
        <end position="58"/>
    </location>
</feature>
<accession>A0ABW4PP71</accession>
<evidence type="ECO:0000259" key="2">
    <source>
        <dbReference type="Pfam" id="PF13613"/>
    </source>
</evidence>
<feature type="region of interest" description="Disordered" evidence="1">
    <location>
        <begin position="204"/>
        <end position="245"/>
    </location>
</feature>
<dbReference type="Pfam" id="PF13613">
    <property type="entry name" value="HTH_Tnp_4"/>
    <property type="match status" value="1"/>
</dbReference>
<feature type="region of interest" description="Disordered" evidence="1">
    <location>
        <begin position="162"/>
        <end position="191"/>
    </location>
</feature>
<dbReference type="Proteomes" id="UP001597365">
    <property type="component" value="Unassembled WGS sequence"/>
</dbReference>
<sequence>MGAGAKHRLVSVDRLLATLVHLYYGTTHDVSACWFGVDRSTITRAVGEVRILLAERGCTVAPGVRLRTLAAVIDRLGANSKTGIIDSIEIRVRRPAAGRRDREAFISGTSKRNAVKPMAVTDDGGRVLCCSPTRQLRGHHPRRQLDLVKFLADGAAVELRRRRLPGTGRAERRARGHPITPQGQEERSGLVREDGPAAAHGAFLAAHPRRARHRLPEESARPDLPRAVERLKPSSNDFGRTSNLF</sequence>